<feature type="region of interest" description="Disordered" evidence="1">
    <location>
        <begin position="1"/>
        <end position="36"/>
    </location>
</feature>
<dbReference type="AlphaFoldDB" id="A0A918HKH0"/>
<proteinExistence type="predicted"/>
<protein>
    <submittedName>
        <fullName evidence="2">Uncharacterized protein</fullName>
    </submittedName>
</protein>
<evidence type="ECO:0000313" key="3">
    <source>
        <dbReference type="Proteomes" id="UP000646776"/>
    </source>
</evidence>
<reference evidence="2" key="2">
    <citation type="submission" date="2020-09" db="EMBL/GenBank/DDBJ databases">
        <authorList>
            <person name="Sun Q."/>
            <person name="Ohkuma M."/>
        </authorList>
    </citation>
    <scope>NUCLEOTIDE SEQUENCE</scope>
    <source>
        <strain evidence="2">JCM 4125</strain>
    </source>
</reference>
<comment type="caution">
    <text evidence="2">The sequence shown here is derived from an EMBL/GenBank/DDBJ whole genome shotgun (WGS) entry which is preliminary data.</text>
</comment>
<organism evidence="2 3">
    <name type="scientific">Streptomyces phaeofaciens</name>
    <dbReference type="NCBI Taxonomy" id="68254"/>
    <lineage>
        <taxon>Bacteria</taxon>
        <taxon>Bacillati</taxon>
        <taxon>Actinomycetota</taxon>
        <taxon>Actinomycetes</taxon>
        <taxon>Kitasatosporales</taxon>
        <taxon>Streptomycetaceae</taxon>
        <taxon>Streptomyces</taxon>
    </lineage>
</organism>
<evidence type="ECO:0000256" key="1">
    <source>
        <dbReference type="SAM" id="MobiDB-lite"/>
    </source>
</evidence>
<gene>
    <name evidence="2" type="ORF">GCM10010226_61220</name>
</gene>
<name>A0A918HKH0_9ACTN</name>
<sequence>MVAGEVDGEGQDRTGDEVRGDEQQWGGHAKTIGPHAVNGLWSPLSDFEKYRERLGDERTIPTGHLGHVTLV</sequence>
<reference evidence="2" key="1">
    <citation type="journal article" date="2014" name="Int. J. Syst. Evol. Microbiol.">
        <title>Complete genome sequence of Corynebacterium casei LMG S-19264T (=DSM 44701T), isolated from a smear-ripened cheese.</title>
        <authorList>
            <consortium name="US DOE Joint Genome Institute (JGI-PGF)"/>
            <person name="Walter F."/>
            <person name="Albersmeier A."/>
            <person name="Kalinowski J."/>
            <person name="Ruckert C."/>
        </authorList>
    </citation>
    <scope>NUCLEOTIDE SEQUENCE</scope>
    <source>
        <strain evidence="2">JCM 4125</strain>
    </source>
</reference>
<dbReference type="Proteomes" id="UP000646776">
    <property type="component" value="Unassembled WGS sequence"/>
</dbReference>
<feature type="compositionally biased region" description="Basic and acidic residues" evidence="1">
    <location>
        <begin position="10"/>
        <end position="22"/>
    </location>
</feature>
<evidence type="ECO:0000313" key="2">
    <source>
        <dbReference type="EMBL" id="GGT74942.1"/>
    </source>
</evidence>
<dbReference type="EMBL" id="BMSA01000021">
    <property type="protein sequence ID" value="GGT74942.1"/>
    <property type="molecule type" value="Genomic_DNA"/>
</dbReference>
<accession>A0A918HKH0</accession>
<keyword evidence="3" id="KW-1185">Reference proteome</keyword>